<evidence type="ECO:0000256" key="2">
    <source>
        <dbReference type="ARBA" id="ARBA00022555"/>
    </source>
</evidence>
<dbReference type="AlphaFoldDB" id="A0AAU7NS07"/>
<keyword evidence="13" id="KW-0547">Nucleotide-binding</keyword>
<dbReference type="HAMAP" id="MF_02041">
    <property type="entry name" value="DusA_subfam"/>
    <property type="match status" value="1"/>
</dbReference>
<evidence type="ECO:0000256" key="9">
    <source>
        <dbReference type="ARBA" id="ARBA00058013"/>
    </source>
</evidence>
<feature type="active site" description="Proton donor" evidence="10 12">
    <location>
        <position position="106"/>
    </location>
</feature>
<dbReference type="Gene3D" id="3.20.20.70">
    <property type="entry name" value="Aldolase class I"/>
    <property type="match status" value="1"/>
</dbReference>
<evidence type="ECO:0000256" key="1">
    <source>
        <dbReference type="ARBA" id="ARBA00001917"/>
    </source>
</evidence>
<comment type="caution">
    <text evidence="10">Lacks conserved residue(s) required for the propagation of feature annotation.</text>
</comment>
<dbReference type="RefSeq" id="WP_305910176.1">
    <property type="nucleotide sequence ID" value="NZ_CP157743.1"/>
</dbReference>
<dbReference type="Proteomes" id="UP001225378">
    <property type="component" value="Chromosome"/>
</dbReference>
<evidence type="ECO:0000259" key="14">
    <source>
        <dbReference type="Pfam" id="PF01207"/>
    </source>
</evidence>
<dbReference type="GO" id="GO:0102264">
    <property type="term" value="F:tRNA-dihydrouridine20 synthase activity"/>
    <property type="evidence" value="ECO:0007669"/>
    <property type="project" value="UniProtKB-EC"/>
</dbReference>
<comment type="similarity">
    <text evidence="11">Belongs to the dus family.</text>
</comment>
<feature type="binding site" evidence="10 13">
    <location>
        <position position="145"/>
    </location>
    <ligand>
        <name>FMN</name>
        <dbReference type="ChEBI" id="CHEBI:58210"/>
    </ligand>
</feature>
<feature type="site" description="Interacts with tRNA" evidence="10">
    <location>
        <position position="103"/>
    </location>
</feature>
<evidence type="ECO:0000256" key="11">
    <source>
        <dbReference type="PIRNR" id="PIRNR006621"/>
    </source>
</evidence>
<comment type="catalytic activity">
    <reaction evidence="10">
        <text>5,6-dihydrouridine(20a) in tRNA + NAD(+) = uridine(20a) in tRNA + NADH + H(+)</text>
        <dbReference type="Rhea" id="RHEA:53348"/>
        <dbReference type="Rhea" id="RHEA-COMP:13535"/>
        <dbReference type="Rhea" id="RHEA-COMP:13536"/>
        <dbReference type="ChEBI" id="CHEBI:15378"/>
        <dbReference type="ChEBI" id="CHEBI:57540"/>
        <dbReference type="ChEBI" id="CHEBI:57945"/>
        <dbReference type="ChEBI" id="CHEBI:65315"/>
        <dbReference type="ChEBI" id="CHEBI:74443"/>
    </reaction>
</comment>
<feature type="binding site" evidence="10 13">
    <location>
        <position position="76"/>
    </location>
    <ligand>
        <name>FMN</name>
        <dbReference type="ChEBI" id="CHEBI:58210"/>
    </ligand>
</feature>
<dbReference type="FunFam" id="3.20.20.70:FF:000083">
    <property type="entry name" value="tRNA-dihydrouridine(20/20a) synthase"/>
    <property type="match status" value="1"/>
</dbReference>
<evidence type="ECO:0000256" key="10">
    <source>
        <dbReference type="HAMAP-Rule" id="MF_02041"/>
    </source>
</evidence>
<name>A0AAU7NS07_9GAMM</name>
<evidence type="ECO:0000256" key="13">
    <source>
        <dbReference type="PIRSR" id="PIRSR006621-2"/>
    </source>
</evidence>
<dbReference type="EMBL" id="CP157743">
    <property type="protein sequence ID" value="XBS19770.1"/>
    <property type="molecule type" value="Genomic_DNA"/>
</dbReference>
<evidence type="ECO:0000313" key="16">
    <source>
        <dbReference type="Proteomes" id="UP001225378"/>
    </source>
</evidence>
<feature type="binding site" evidence="10 13">
    <location>
        <begin position="239"/>
        <end position="240"/>
    </location>
    <ligand>
        <name>FMN</name>
        <dbReference type="ChEBI" id="CHEBI:58210"/>
    </ligand>
</feature>
<comment type="catalytic activity">
    <reaction evidence="10">
        <text>5,6-dihydrouridine(20) in tRNA + NADP(+) = uridine(20) in tRNA + NADPH + H(+)</text>
        <dbReference type="Rhea" id="RHEA:53336"/>
        <dbReference type="Rhea" id="RHEA-COMP:13533"/>
        <dbReference type="Rhea" id="RHEA-COMP:13534"/>
        <dbReference type="ChEBI" id="CHEBI:15378"/>
        <dbReference type="ChEBI" id="CHEBI:57783"/>
        <dbReference type="ChEBI" id="CHEBI:58349"/>
        <dbReference type="ChEBI" id="CHEBI:65315"/>
        <dbReference type="ChEBI" id="CHEBI:74443"/>
        <dbReference type="EC" id="1.3.1.91"/>
    </reaction>
</comment>
<evidence type="ECO:0000256" key="8">
    <source>
        <dbReference type="ARBA" id="ARBA00023002"/>
    </source>
</evidence>
<comment type="cofactor">
    <cofactor evidence="1 10 11 13">
        <name>FMN</name>
        <dbReference type="ChEBI" id="CHEBI:58210"/>
    </cofactor>
</comment>
<evidence type="ECO:0000256" key="4">
    <source>
        <dbReference type="ARBA" id="ARBA00022643"/>
    </source>
</evidence>
<evidence type="ECO:0000256" key="12">
    <source>
        <dbReference type="PIRSR" id="PIRSR006621-1"/>
    </source>
</evidence>
<dbReference type="EC" id="1.3.1.91" evidence="10"/>
<dbReference type="InterPro" id="IPR018517">
    <property type="entry name" value="tRNA_hU_synthase_CS"/>
</dbReference>
<feature type="binding site" evidence="10 13">
    <location>
        <begin position="217"/>
        <end position="219"/>
    </location>
    <ligand>
        <name>FMN</name>
        <dbReference type="ChEBI" id="CHEBI:58210"/>
    </ligand>
</feature>
<comment type="catalytic activity">
    <reaction evidence="10">
        <text>5,6-dihydrouridine(20) in tRNA + NAD(+) = uridine(20) in tRNA + NADH + H(+)</text>
        <dbReference type="Rhea" id="RHEA:53340"/>
        <dbReference type="Rhea" id="RHEA-COMP:13533"/>
        <dbReference type="Rhea" id="RHEA-COMP:13534"/>
        <dbReference type="ChEBI" id="CHEBI:15378"/>
        <dbReference type="ChEBI" id="CHEBI:57540"/>
        <dbReference type="ChEBI" id="CHEBI:57945"/>
        <dbReference type="ChEBI" id="CHEBI:65315"/>
        <dbReference type="ChEBI" id="CHEBI:74443"/>
        <dbReference type="EC" id="1.3.1.91"/>
    </reaction>
</comment>
<gene>
    <name evidence="10 15" type="primary">dusA</name>
    <name evidence="15" type="ORF">Q9L42_015590</name>
</gene>
<dbReference type="NCBIfam" id="NF008774">
    <property type="entry name" value="PRK11815.1"/>
    <property type="match status" value="1"/>
</dbReference>
<dbReference type="InterPro" id="IPR004653">
    <property type="entry name" value="DusA"/>
</dbReference>
<dbReference type="GO" id="GO:0000049">
    <property type="term" value="F:tRNA binding"/>
    <property type="evidence" value="ECO:0007669"/>
    <property type="project" value="UniProtKB-UniRule"/>
</dbReference>
<accession>A0AAU7NS07</accession>
<keyword evidence="5 10" id="KW-0819">tRNA processing</keyword>
<feature type="site" description="Interacts with tRNA" evidence="10">
    <location>
        <position position="192"/>
    </location>
</feature>
<proteinExistence type="inferred from homology"/>
<dbReference type="PIRSF" id="PIRSF006621">
    <property type="entry name" value="Dus"/>
    <property type="match status" value="1"/>
</dbReference>
<keyword evidence="8 10" id="KW-0560">Oxidoreductase</keyword>
<evidence type="ECO:0000256" key="5">
    <source>
        <dbReference type="ARBA" id="ARBA00022694"/>
    </source>
</evidence>
<dbReference type="CDD" id="cd02801">
    <property type="entry name" value="DUS_like_FMN"/>
    <property type="match status" value="1"/>
</dbReference>
<keyword evidence="7 10" id="KW-0694">RNA-binding</keyword>
<dbReference type="Pfam" id="PF01207">
    <property type="entry name" value="Dus"/>
    <property type="match status" value="1"/>
</dbReference>
<evidence type="ECO:0000313" key="15">
    <source>
        <dbReference type="EMBL" id="XBS19770.1"/>
    </source>
</evidence>
<feature type="site" description="Interacts with tRNA; defines subfamily-specific binding signature" evidence="10">
    <location>
        <position position="189"/>
    </location>
</feature>
<dbReference type="KEGG" id="mech:Q9L42_015590"/>
<dbReference type="GO" id="GO:0010181">
    <property type="term" value="F:FMN binding"/>
    <property type="evidence" value="ECO:0007669"/>
    <property type="project" value="UniProtKB-UniRule"/>
</dbReference>
<dbReference type="SUPFAM" id="SSF51395">
    <property type="entry name" value="FMN-linked oxidoreductases"/>
    <property type="match status" value="1"/>
</dbReference>
<feature type="domain" description="DUS-like FMN-binding" evidence="14">
    <location>
        <begin position="21"/>
        <end position="325"/>
    </location>
</feature>
<feature type="site" description="Interacts with tRNA; defines subfamily-specific binding signature" evidence="10">
    <location>
        <position position="308"/>
    </location>
</feature>
<dbReference type="PROSITE" id="PS01136">
    <property type="entry name" value="UPF0034"/>
    <property type="match status" value="1"/>
</dbReference>
<evidence type="ECO:0000256" key="6">
    <source>
        <dbReference type="ARBA" id="ARBA00022857"/>
    </source>
</evidence>
<dbReference type="InterPro" id="IPR035587">
    <property type="entry name" value="DUS-like_FMN-bd"/>
</dbReference>
<keyword evidence="3 10" id="KW-0285">Flavoprotein</keyword>
<dbReference type="GO" id="GO:0050660">
    <property type="term" value="F:flavin adenine dinucleotide binding"/>
    <property type="evidence" value="ECO:0007669"/>
    <property type="project" value="InterPro"/>
</dbReference>
<comment type="catalytic activity">
    <reaction evidence="10">
        <text>5,6-dihydrouridine(20a) in tRNA + NADP(+) = uridine(20a) in tRNA + NADPH + H(+)</text>
        <dbReference type="Rhea" id="RHEA:53344"/>
        <dbReference type="Rhea" id="RHEA-COMP:13535"/>
        <dbReference type="Rhea" id="RHEA-COMP:13536"/>
        <dbReference type="ChEBI" id="CHEBI:15378"/>
        <dbReference type="ChEBI" id="CHEBI:57783"/>
        <dbReference type="ChEBI" id="CHEBI:58349"/>
        <dbReference type="ChEBI" id="CHEBI:65315"/>
        <dbReference type="ChEBI" id="CHEBI:74443"/>
    </reaction>
</comment>
<keyword evidence="4 10" id="KW-0288">FMN</keyword>
<dbReference type="PANTHER" id="PTHR42907">
    <property type="entry name" value="FMN-LINKED OXIDOREDUCTASES SUPERFAMILY PROTEIN"/>
    <property type="match status" value="1"/>
</dbReference>
<protein>
    <recommendedName>
        <fullName evidence="10">tRNA-dihydrouridine(20/20a) synthase</fullName>
        <ecNumber evidence="10">1.3.1.91</ecNumber>
    </recommendedName>
    <alternativeName>
        <fullName evidence="10">U20-specific dihydrouridine synthase</fullName>
        <shortName evidence="10">U20-specific Dus</shortName>
    </alternativeName>
    <alternativeName>
        <fullName evidence="10">tRNA-dihydrouridine synthase A</fullName>
    </alternativeName>
</protein>
<comment type="function">
    <text evidence="9 10">Catalyzes the synthesis of 5,6-dihydrouridine (D), a modified base found in the D-loop of most tRNAs, via the reduction of the C5-C6 double bond in target uridines. Specifically modifies U20 and U20a in tRNAs.</text>
</comment>
<dbReference type="NCBIfam" id="TIGR00742">
    <property type="entry name" value="yjbN"/>
    <property type="match status" value="1"/>
</dbReference>
<comment type="similarity">
    <text evidence="10">Belongs to the Dus family. DusA subfamily.</text>
</comment>
<dbReference type="PANTHER" id="PTHR42907:SF1">
    <property type="entry name" value="FMN-LINKED OXIDOREDUCTASES SUPERFAMILY PROTEIN"/>
    <property type="match status" value="1"/>
</dbReference>
<feature type="binding site" evidence="10 13">
    <location>
        <position position="177"/>
    </location>
    <ligand>
        <name>FMN</name>
        <dbReference type="ChEBI" id="CHEBI:58210"/>
    </ligand>
</feature>
<evidence type="ECO:0000256" key="7">
    <source>
        <dbReference type="ARBA" id="ARBA00022884"/>
    </source>
</evidence>
<keyword evidence="2 10" id="KW-0820">tRNA-binding</keyword>
<reference evidence="15 16" key="1">
    <citation type="journal article" date="2024" name="Microbiology">
        <title>Methylomarinum rosea sp. nov., a novel halophilic methanotrophic bacterium from the hypersaline Lake Elton.</title>
        <authorList>
            <person name="Suleimanov R.Z."/>
            <person name="Oshkin I.Y."/>
            <person name="Danilova O.V."/>
            <person name="Suzina N.E."/>
            <person name="Dedysh S.N."/>
        </authorList>
    </citation>
    <scope>NUCLEOTIDE SEQUENCE [LARGE SCALE GENOMIC DNA]</scope>
    <source>
        <strain evidence="15 16">Ch1-1</strain>
    </source>
</reference>
<evidence type="ECO:0000256" key="3">
    <source>
        <dbReference type="ARBA" id="ARBA00022630"/>
    </source>
</evidence>
<feature type="binding site" evidence="10">
    <location>
        <begin position="23"/>
        <end position="25"/>
    </location>
    <ligand>
        <name>FMN</name>
        <dbReference type="ChEBI" id="CHEBI:58210"/>
    </ligand>
</feature>
<dbReference type="Gene3D" id="1.20.120.1460">
    <property type="match status" value="1"/>
</dbReference>
<sequence>MSEAKPVASSSCQDSAHRFCVAPMLDWTDRHCRYFYRLMSKHALLYSEMVTTGAIIHGDRQRFLQFNHQEHPVAFQLGGSNPADLATCARIVEDYGYDEINLNVGCPSDRVQNGMFGACLMAQPELVAECVAAMQRGVAIPVTVKSRIGIDDRDSYQQLTHFIAVIAATGCRSFIVHARKAWLQGLSPKQNREVPPLRYDLVYRLKQDFPQLEIVLNGGITTLEQVDEHLRLIDGVMVGREIYHNPYLLAQVDGALFFDEQAVKSRQQVVLALIPYIQQQLAEGVRLNSISRHILGLFHGVAGAKGWRRHISENAHKPDADENVILQALKFTQ</sequence>
<dbReference type="InterPro" id="IPR013785">
    <property type="entry name" value="Aldolase_TIM"/>
</dbReference>
<keyword evidence="16" id="KW-1185">Reference proteome</keyword>
<organism evidence="15 16">
    <name type="scientific">Methylomarinum roseum</name>
    <dbReference type="NCBI Taxonomy" id="3067653"/>
    <lineage>
        <taxon>Bacteria</taxon>
        <taxon>Pseudomonadati</taxon>
        <taxon>Pseudomonadota</taxon>
        <taxon>Gammaproteobacteria</taxon>
        <taxon>Methylococcales</taxon>
        <taxon>Methylococcaceae</taxon>
        <taxon>Methylomarinum</taxon>
    </lineage>
</organism>
<keyword evidence="6 10" id="KW-0521">NADP</keyword>
<dbReference type="InterPro" id="IPR001269">
    <property type="entry name" value="DUS_fam"/>
</dbReference>